<dbReference type="PANTHER" id="PTHR15590">
    <property type="entry name" value="CX9C MOTIF-CONTAINING PROTEIN 4"/>
    <property type="match status" value="1"/>
</dbReference>
<dbReference type="PANTHER" id="PTHR15590:SF0">
    <property type="entry name" value="CX9C MOTIF-CONTAINING PROTEIN 4"/>
    <property type="match status" value="1"/>
</dbReference>
<dbReference type="InterPro" id="IPR027179">
    <property type="entry name" value="CMC4"/>
</dbReference>
<dbReference type="KEGG" id="csl:COCSUDRAFT_54496"/>
<gene>
    <name evidence="6" type="ORF">COCSUDRAFT_54496</name>
</gene>
<evidence type="ECO:0000256" key="5">
    <source>
        <dbReference type="SAM" id="MobiDB-lite"/>
    </source>
</evidence>
<dbReference type="PROSITE" id="PS51808">
    <property type="entry name" value="CHCH"/>
    <property type="match status" value="1"/>
</dbReference>
<accession>I0YNC7</accession>
<evidence type="ECO:0000256" key="4">
    <source>
        <dbReference type="ARBA" id="ARBA00023157"/>
    </source>
</evidence>
<name>I0YNC7_COCSC</name>
<comment type="similarity">
    <text evidence="2">Belongs to the CMC4 family.</text>
</comment>
<evidence type="ECO:0000313" key="7">
    <source>
        <dbReference type="Proteomes" id="UP000007264"/>
    </source>
</evidence>
<sequence>MGSAFGKAQQGKTMRGAASGSPEDACKKEACKIQACLSKNNYNPDACTREIDALKRCCEGVQGKSVHCAFGSQLPA</sequence>
<dbReference type="InterPro" id="IPR009069">
    <property type="entry name" value="Cys_alpha_HP_mot_SF"/>
</dbReference>
<dbReference type="EMBL" id="AGSI01000017">
    <property type="protein sequence ID" value="EIE19896.1"/>
    <property type="molecule type" value="Genomic_DNA"/>
</dbReference>
<reference evidence="6 7" key="1">
    <citation type="journal article" date="2012" name="Genome Biol.">
        <title>The genome of the polar eukaryotic microalga coccomyxa subellipsoidea reveals traits of cold adaptation.</title>
        <authorList>
            <person name="Blanc G."/>
            <person name="Agarkova I."/>
            <person name="Grimwood J."/>
            <person name="Kuo A."/>
            <person name="Brueggeman A."/>
            <person name="Dunigan D."/>
            <person name="Gurnon J."/>
            <person name="Ladunga I."/>
            <person name="Lindquist E."/>
            <person name="Lucas S."/>
            <person name="Pangilinan J."/>
            <person name="Proschold T."/>
            <person name="Salamov A."/>
            <person name="Schmutz J."/>
            <person name="Weeks D."/>
            <person name="Yamada T."/>
            <person name="Claverie J.M."/>
            <person name="Grigoriev I."/>
            <person name="Van Etten J."/>
            <person name="Lomsadze A."/>
            <person name="Borodovsky M."/>
        </authorList>
    </citation>
    <scope>NUCLEOTIDE SEQUENCE [LARGE SCALE GENOMIC DNA]</scope>
    <source>
        <strain evidence="6 7">C-169</strain>
    </source>
</reference>
<dbReference type="OrthoDB" id="13601at2759"/>
<evidence type="ECO:0008006" key="8">
    <source>
        <dbReference type="Google" id="ProtNLM"/>
    </source>
</evidence>
<dbReference type="GO" id="GO:0005739">
    <property type="term" value="C:mitochondrion"/>
    <property type="evidence" value="ECO:0007669"/>
    <property type="project" value="UniProtKB-SubCell"/>
</dbReference>
<keyword evidence="3" id="KW-0496">Mitochondrion</keyword>
<comment type="subcellular location">
    <subcellularLocation>
        <location evidence="1">Mitochondrion</location>
    </subcellularLocation>
</comment>
<dbReference type="AlphaFoldDB" id="I0YNC7"/>
<comment type="caution">
    <text evidence="6">The sequence shown here is derived from an EMBL/GenBank/DDBJ whole genome shotgun (WGS) entry which is preliminary data.</text>
</comment>
<dbReference type="Pfam" id="PF08991">
    <property type="entry name" value="CMC4"/>
    <property type="match status" value="1"/>
</dbReference>
<proteinExistence type="inferred from homology"/>
<protein>
    <recommendedName>
        <fullName evidence="8">Cx9C motif-containing protein 4, mitochondrial</fullName>
    </recommendedName>
</protein>
<organism evidence="6 7">
    <name type="scientific">Coccomyxa subellipsoidea (strain C-169)</name>
    <name type="common">Green microalga</name>
    <dbReference type="NCBI Taxonomy" id="574566"/>
    <lineage>
        <taxon>Eukaryota</taxon>
        <taxon>Viridiplantae</taxon>
        <taxon>Chlorophyta</taxon>
        <taxon>core chlorophytes</taxon>
        <taxon>Trebouxiophyceae</taxon>
        <taxon>Trebouxiophyceae incertae sedis</taxon>
        <taxon>Coccomyxaceae</taxon>
        <taxon>Coccomyxa</taxon>
        <taxon>Coccomyxa subellipsoidea</taxon>
    </lineage>
</organism>
<evidence type="ECO:0000256" key="2">
    <source>
        <dbReference type="ARBA" id="ARBA00009858"/>
    </source>
</evidence>
<evidence type="ECO:0000313" key="6">
    <source>
        <dbReference type="EMBL" id="EIE19896.1"/>
    </source>
</evidence>
<dbReference type="Gene3D" id="1.10.287.1130">
    <property type="entry name" value="CytochromE C oxidase copper chaperone"/>
    <property type="match status" value="1"/>
</dbReference>
<evidence type="ECO:0000256" key="3">
    <source>
        <dbReference type="ARBA" id="ARBA00023128"/>
    </source>
</evidence>
<feature type="region of interest" description="Disordered" evidence="5">
    <location>
        <begin position="1"/>
        <end position="24"/>
    </location>
</feature>
<keyword evidence="7" id="KW-1185">Reference proteome</keyword>
<dbReference type="SUPFAM" id="SSF47072">
    <property type="entry name" value="Cysteine alpha-hairpin motif"/>
    <property type="match status" value="1"/>
</dbReference>
<dbReference type="GeneID" id="17037870"/>
<dbReference type="RefSeq" id="XP_005644440.1">
    <property type="nucleotide sequence ID" value="XM_005644383.1"/>
</dbReference>
<dbReference type="Proteomes" id="UP000007264">
    <property type="component" value="Unassembled WGS sequence"/>
</dbReference>
<keyword evidence="4" id="KW-1015">Disulfide bond</keyword>
<evidence type="ECO:0000256" key="1">
    <source>
        <dbReference type="ARBA" id="ARBA00004173"/>
    </source>
</evidence>